<dbReference type="PANTHER" id="PTHR36617">
    <property type="entry name" value="PROTEIN, PUTATIVE-RELATED"/>
    <property type="match status" value="1"/>
</dbReference>
<gene>
    <name evidence="2" type="ORF">MtrunA17_Chr5g0446781</name>
</gene>
<evidence type="ECO:0000313" key="2">
    <source>
        <dbReference type="EMBL" id="RHN58033.1"/>
    </source>
</evidence>
<protein>
    <submittedName>
        <fullName evidence="2">Putative reverse transcriptase zinc-binding domain-containing protein</fullName>
    </submittedName>
</protein>
<evidence type="ECO:0000259" key="1">
    <source>
        <dbReference type="Pfam" id="PF13966"/>
    </source>
</evidence>
<keyword evidence="2" id="KW-0695">RNA-directed DNA polymerase</keyword>
<reference evidence="3" key="1">
    <citation type="journal article" date="2018" name="Nat. Plants">
        <title>Whole-genome landscape of Medicago truncatula symbiotic genes.</title>
        <authorList>
            <person name="Pecrix Y."/>
            <person name="Staton S.E."/>
            <person name="Sallet E."/>
            <person name="Lelandais-Briere C."/>
            <person name="Moreau S."/>
            <person name="Carrere S."/>
            <person name="Blein T."/>
            <person name="Jardinaud M.F."/>
            <person name="Latrasse D."/>
            <person name="Zouine M."/>
            <person name="Zahm M."/>
            <person name="Kreplak J."/>
            <person name="Mayjonade B."/>
            <person name="Satge C."/>
            <person name="Perez M."/>
            <person name="Cauet S."/>
            <person name="Marande W."/>
            <person name="Chantry-Darmon C."/>
            <person name="Lopez-Roques C."/>
            <person name="Bouchez O."/>
            <person name="Berard A."/>
            <person name="Debelle F."/>
            <person name="Munos S."/>
            <person name="Bendahmane A."/>
            <person name="Berges H."/>
            <person name="Niebel A."/>
            <person name="Buitink J."/>
            <person name="Frugier F."/>
            <person name="Benhamed M."/>
            <person name="Crespi M."/>
            <person name="Gouzy J."/>
            <person name="Gamas P."/>
        </authorList>
    </citation>
    <scope>NUCLEOTIDE SEQUENCE [LARGE SCALE GENOMIC DNA]</scope>
    <source>
        <strain evidence="3">cv. Jemalong A17</strain>
    </source>
</reference>
<dbReference type="PANTHER" id="PTHR36617:SF5">
    <property type="entry name" value="OS05G0421675 PROTEIN"/>
    <property type="match status" value="1"/>
</dbReference>
<proteinExistence type="predicted"/>
<comment type="caution">
    <text evidence="2">The sequence shown here is derived from an EMBL/GenBank/DDBJ whole genome shotgun (WGS) entry which is preliminary data.</text>
</comment>
<dbReference type="AlphaFoldDB" id="A0A396HZY3"/>
<sequence length="223" mass="25777">MKIRDGVNGDTGGWFGERVSKVVGCGNNTLFLCDNWLGGVPLCRRFGRLFELATNKLSTVADMCVHGWEDGGEAWSWRRRLWVWEEEMLEECRQLLDVVFVRVNVLDRWQWDPDVHDGYTVRGAYQILTTPIQSTFDVTRNLIWHKQVPLKVFIVAWRLLKDRLPTRINLFRQSIVQVAGVMCVAGCGHEESATHLFIHCDVYSSLWQHIRAWSGGSRPVEHH</sequence>
<name>A0A396HZY3_MEDTR</name>
<dbReference type="Proteomes" id="UP000265566">
    <property type="component" value="Chromosome 5"/>
</dbReference>
<organism evidence="2 3">
    <name type="scientific">Medicago truncatula</name>
    <name type="common">Barrel medic</name>
    <name type="synonym">Medicago tribuloides</name>
    <dbReference type="NCBI Taxonomy" id="3880"/>
    <lineage>
        <taxon>Eukaryota</taxon>
        <taxon>Viridiplantae</taxon>
        <taxon>Streptophyta</taxon>
        <taxon>Embryophyta</taxon>
        <taxon>Tracheophyta</taxon>
        <taxon>Spermatophyta</taxon>
        <taxon>Magnoliopsida</taxon>
        <taxon>eudicotyledons</taxon>
        <taxon>Gunneridae</taxon>
        <taxon>Pentapetalae</taxon>
        <taxon>rosids</taxon>
        <taxon>fabids</taxon>
        <taxon>Fabales</taxon>
        <taxon>Fabaceae</taxon>
        <taxon>Papilionoideae</taxon>
        <taxon>50 kb inversion clade</taxon>
        <taxon>NPAAA clade</taxon>
        <taxon>Hologalegina</taxon>
        <taxon>IRL clade</taxon>
        <taxon>Trifolieae</taxon>
        <taxon>Medicago</taxon>
    </lineage>
</organism>
<dbReference type="GO" id="GO:0003964">
    <property type="term" value="F:RNA-directed DNA polymerase activity"/>
    <property type="evidence" value="ECO:0007669"/>
    <property type="project" value="UniProtKB-KW"/>
</dbReference>
<dbReference type="InterPro" id="IPR026960">
    <property type="entry name" value="RVT-Znf"/>
</dbReference>
<accession>A0A396HZY3</accession>
<dbReference type="Pfam" id="PF13966">
    <property type="entry name" value="zf-RVT"/>
    <property type="match status" value="1"/>
</dbReference>
<dbReference type="Gramene" id="rna33638">
    <property type="protein sequence ID" value="RHN58033.1"/>
    <property type="gene ID" value="gene33638"/>
</dbReference>
<evidence type="ECO:0000313" key="3">
    <source>
        <dbReference type="Proteomes" id="UP000265566"/>
    </source>
</evidence>
<feature type="domain" description="Reverse transcriptase zinc-binding" evidence="1">
    <location>
        <begin position="119"/>
        <end position="207"/>
    </location>
</feature>
<dbReference type="EMBL" id="PSQE01000005">
    <property type="protein sequence ID" value="RHN58033.1"/>
    <property type="molecule type" value="Genomic_DNA"/>
</dbReference>
<keyword evidence="2" id="KW-0808">Transferase</keyword>
<keyword evidence="2" id="KW-0548">Nucleotidyltransferase</keyword>